<dbReference type="GeneID" id="39608910"/>
<evidence type="ECO:0000256" key="1">
    <source>
        <dbReference type="ARBA" id="ARBA00022737"/>
    </source>
</evidence>
<feature type="region of interest" description="Disordered" evidence="2">
    <location>
        <begin position="1"/>
        <end position="28"/>
    </location>
</feature>
<sequence length="1201" mass="134225">MPFSSAKIASAADSDSRLSPPESAHTRNLAAFANTSKTEDGVTELNHFPTTDDARPATENGGYRLTAAYKEALYSFNKQAVEAIQQADGVGDLIKSLDQKRDELRKDSWFRRGLDLLHEPLRRLNLLLPLGKAFASLDPTAATAFGIVATVIGIAVGACGAVETIKDNIQQMLDYVPMIQQCDDLCEAGGSEAIYQALVKVYKELIEFYLVTSKSLRSSARATVEQLGGELARATGRFNAAAERLSRTISIATHQRLQQTNDLLKDHHVGNLLGHTKFKAIEMFHFEMKELRADQACEWILKDRKFRAWLASDSSQFLTFYGDMGCGKTVAASYVIDYLQGVFPRTLVLYTYSRTQASTNTLESIYMSLLIQLVERERRLKLAFKRLYDEEKRLSLFVDPMCSTPALESLLREGLKFFLRPLYIVLDGLDECDGSTCKRIIDFFNQLCAEHQASPSPLHVKVLVSSRVQEPIYQLLRDCATVSSFPSRSGSDDQLRKRDSIIVRRHIELKLDGMLTEEVKDWLLEKLPALSDGNAIWIDMVIRNIQKSRMRNKAALGLLMNAPRNLAHMYTGLFEHVVDGLDENRRFLSAALEILVTVRRPVDMEELTYATAVALATGDASARRPALSKLSSVASLPDIDVLRLKDLIGPFVASLRDNPPSNEAGRPIARERFAPLHASLTDWILLVQPSDWKDNLKLADSKSSVREDLQGHRKRAMEGKMLRICATYLLLDEFGDLELFNDSQKQAAAIPDGSLLNSPCPDDEDKNHEPAMSVNEDRFFDPVEQGFGPLFAYTASFWTSHLQSAPAESLPSIDQLRKLSAFRSRRFSNWRDQYRRPDCTKREQHEMLCQDPLGIVALFGPLSLLMTMVEESDFDDHYTFHQHSLVEALKLSLDYEDFAKCHVLFQHPSVQYDKFFQEALACYHRKREGIEQRPLAPEWDTLFGIVHDITASLTRNKLGNALMCNAARYGCLPLLKHLLDAAEKNIMLMEVVLTPWREHPGADQGTAWAYHQSIARAARFSHVETIKFLLSWPGIEAHFLHRDSFGFNVFHVAAQSQSSAETVALLLSYSNVGVDAETVQGDTPLNLYAFDHNCNLECVRLLLEVGGADVRGGPGPPSPLLRAAMNGNEALCHMLVTVGRADPQSVLSLNAGEVPGLLASINFGSIDAEQQRSMERSLLKLLCGLAHIDVGSQLPADYAQQ</sequence>
<evidence type="ECO:0000313" key="4">
    <source>
        <dbReference type="EMBL" id="RNJ58076.1"/>
    </source>
</evidence>
<evidence type="ECO:0000313" key="5">
    <source>
        <dbReference type="Proteomes" id="UP000267145"/>
    </source>
</evidence>
<reference evidence="4 5" key="1">
    <citation type="submission" date="2018-10" db="EMBL/GenBank/DDBJ databases">
        <title>Genome sequence of Verticillium nonalfalfae VnAa140.</title>
        <authorList>
            <person name="Stajich J.E."/>
            <person name="Kasson M.T."/>
        </authorList>
    </citation>
    <scope>NUCLEOTIDE SEQUENCE [LARGE SCALE GENOMIC DNA]</scope>
    <source>
        <strain evidence="4 5">VnAa140</strain>
    </source>
</reference>
<dbReference type="SUPFAM" id="SSF52540">
    <property type="entry name" value="P-loop containing nucleoside triphosphate hydrolases"/>
    <property type="match status" value="1"/>
</dbReference>
<feature type="domain" description="Nephrocystin 3-like N-terminal" evidence="3">
    <location>
        <begin position="296"/>
        <end position="467"/>
    </location>
</feature>
<dbReference type="Gene3D" id="3.40.50.300">
    <property type="entry name" value="P-loop containing nucleotide triphosphate hydrolases"/>
    <property type="match status" value="1"/>
</dbReference>
<dbReference type="SUPFAM" id="SSF48403">
    <property type="entry name" value="Ankyrin repeat"/>
    <property type="match status" value="1"/>
</dbReference>
<dbReference type="RefSeq" id="XP_028496234.1">
    <property type="nucleotide sequence ID" value="XM_028639380.1"/>
</dbReference>
<evidence type="ECO:0000256" key="2">
    <source>
        <dbReference type="SAM" id="MobiDB-lite"/>
    </source>
</evidence>
<name>A0A3M9YE62_9PEZI</name>
<keyword evidence="1" id="KW-0677">Repeat</keyword>
<organism evidence="4 5">
    <name type="scientific">Verticillium nonalfalfae</name>
    <dbReference type="NCBI Taxonomy" id="1051616"/>
    <lineage>
        <taxon>Eukaryota</taxon>
        <taxon>Fungi</taxon>
        <taxon>Dikarya</taxon>
        <taxon>Ascomycota</taxon>
        <taxon>Pezizomycotina</taxon>
        <taxon>Sordariomycetes</taxon>
        <taxon>Hypocreomycetidae</taxon>
        <taxon>Glomerellales</taxon>
        <taxon>Plectosphaerellaceae</taxon>
        <taxon>Verticillium</taxon>
    </lineage>
</organism>
<dbReference type="SMART" id="SM00248">
    <property type="entry name" value="ANK"/>
    <property type="match status" value="4"/>
</dbReference>
<evidence type="ECO:0000259" key="3">
    <source>
        <dbReference type="Pfam" id="PF24883"/>
    </source>
</evidence>
<dbReference type="InterPro" id="IPR027417">
    <property type="entry name" value="P-loop_NTPase"/>
</dbReference>
<dbReference type="Pfam" id="PF24883">
    <property type="entry name" value="NPHP3_N"/>
    <property type="match status" value="1"/>
</dbReference>
<dbReference type="AlphaFoldDB" id="A0A3M9YE62"/>
<accession>A0A3M9YE62</accession>
<dbReference type="InterPro" id="IPR036770">
    <property type="entry name" value="Ankyrin_rpt-contain_sf"/>
</dbReference>
<comment type="caution">
    <text evidence="4">The sequence shown here is derived from an EMBL/GenBank/DDBJ whole genome shotgun (WGS) entry which is preliminary data.</text>
</comment>
<protein>
    <recommendedName>
        <fullName evidence="3">Nephrocystin 3-like N-terminal domain-containing protein</fullName>
    </recommendedName>
</protein>
<dbReference type="Gene3D" id="1.25.40.20">
    <property type="entry name" value="Ankyrin repeat-containing domain"/>
    <property type="match status" value="1"/>
</dbReference>
<gene>
    <name evidence="4" type="ORF">D7B24_005221</name>
</gene>
<dbReference type="InterPro" id="IPR056884">
    <property type="entry name" value="NPHP3-like_N"/>
</dbReference>
<proteinExistence type="predicted"/>
<dbReference type="PANTHER" id="PTHR10039">
    <property type="entry name" value="AMELOGENIN"/>
    <property type="match status" value="1"/>
</dbReference>
<dbReference type="EMBL" id="RBVV01000031">
    <property type="protein sequence ID" value="RNJ58076.1"/>
    <property type="molecule type" value="Genomic_DNA"/>
</dbReference>
<dbReference type="InterPro" id="IPR002110">
    <property type="entry name" value="Ankyrin_rpt"/>
</dbReference>
<dbReference type="PANTHER" id="PTHR10039:SF10">
    <property type="entry name" value="NACHT DOMAIN-CONTAINING PROTEIN"/>
    <property type="match status" value="1"/>
</dbReference>
<dbReference type="Pfam" id="PF12796">
    <property type="entry name" value="Ank_2"/>
    <property type="match status" value="1"/>
</dbReference>
<keyword evidence="5" id="KW-1185">Reference proteome</keyword>
<dbReference type="Proteomes" id="UP000267145">
    <property type="component" value="Unassembled WGS sequence"/>
</dbReference>
<feature type="compositionally biased region" description="Low complexity" evidence="2">
    <location>
        <begin position="1"/>
        <end position="13"/>
    </location>
</feature>